<dbReference type="Pfam" id="PF00857">
    <property type="entry name" value="Isochorismatase"/>
    <property type="match status" value="1"/>
</dbReference>
<evidence type="ECO:0000313" key="4">
    <source>
        <dbReference type="EMBL" id="MBB4225065.1"/>
    </source>
</evidence>
<keyword evidence="2" id="KW-0732">Signal</keyword>
<dbReference type="InterPro" id="IPR006311">
    <property type="entry name" value="TAT_signal"/>
</dbReference>
<dbReference type="Proteomes" id="UP000524450">
    <property type="component" value="Unassembled WGS sequence"/>
</dbReference>
<dbReference type="PANTHER" id="PTHR43540">
    <property type="entry name" value="PEROXYUREIDOACRYLATE/UREIDOACRYLATE AMIDOHYDROLASE-RELATED"/>
    <property type="match status" value="1"/>
</dbReference>
<dbReference type="InterPro" id="IPR000868">
    <property type="entry name" value="Isochorismatase-like_dom"/>
</dbReference>
<dbReference type="SUPFAM" id="SSF52499">
    <property type="entry name" value="Isochorismatase-like hydrolases"/>
    <property type="match status" value="1"/>
</dbReference>
<protein>
    <submittedName>
        <fullName evidence="4">Nicotinamidase-related amidase</fullName>
    </submittedName>
</protein>
<sequence length="240" mass="25117">MSFSSGLSRRGLMGVLVAPYAASIVGSSAAAATTTADAPTPTIRAMSGAKPVQQLRRNATALLVIDFQNEYFTGRMPIADGSRAAAQTKRLLAWADQHAMPVFQIQHIAPEGAATFAKDGKTVAFLPEMQPRSRDKVVQKTAVSVFASTDIAQQLRSAGVQTLVIAGLMTHACVAGAARDAGPQGFDVVVSSDATATRAIRRENGDTVSHDSLHRAALAEIEDTFGDVLSTSQILALPVA</sequence>
<evidence type="ECO:0000259" key="3">
    <source>
        <dbReference type="Pfam" id="PF00857"/>
    </source>
</evidence>
<feature type="chain" id="PRO_5033004862" evidence="2">
    <location>
        <begin position="32"/>
        <end position="240"/>
    </location>
</feature>
<dbReference type="PANTHER" id="PTHR43540:SF15">
    <property type="entry name" value="BLR5631 PROTEIN"/>
    <property type="match status" value="1"/>
</dbReference>
<organism evidence="4 5">
    <name type="scientific">Variovorax guangxiensis</name>
    <dbReference type="NCBI Taxonomy" id="1775474"/>
    <lineage>
        <taxon>Bacteria</taxon>
        <taxon>Pseudomonadati</taxon>
        <taxon>Pseudomonadota</taxon>
        <taxon>Betaproteobacteria</taxon>
        <taxon>Burkholderiales</taxon>
        <taxon>Comamonadaceae</taxon>
        <taxon>Variovorax</taxon>
    </lineage>
</organism>
<keyword evidence="1" id="KW-0378">Hydrolase</keyword>
<evidence type="ECO:0000313" key="5">
    <source>
        <dbReference type="Proteomes" id="UP000524450"/>
    </source>
</evidence>
<evidence type="ECO:0000256" key="1">
    <source>
        <dbReference type="ARBA" id="ARBA00022801"/>
    </source>
</evidence>
<feature type="domain" description="Isochorismatase-like" evidence="3">
    <location>
        <begin position="60"/>
        <end position="232"/>
    </location>
</feature>
<dbReference type="AlphaFoldDB" id="A0A840FXZ0"/>
<dbReference type="InterPro" id="IPR036380">
    <property type="entry name" value="Isochorismatase-like_sf"/>
</dbReference>
<name>A0A840FXZ0_9BURK</name>
<dbReference type="GO" id="GO:0016787">
    <property type="term" value="F:hydrolase activity"/>
    <property type="evidence" value="ECO:0007669"/>
    <property type="project" value="UniProtKB-KW"/>
</dbReference>
<gene>
    <name evidence="4" type="ORF">GGD71_005874</name>
</gene>
<evidence type="ECO:0000256" key="2">
    <source>
        <dbReference type="SAM" id="SignalP"/>
    </source>
</evidence>
<reference evidence="4 5" key="1">
    <citation type="submission" date="2020-08" db="EMBL/GenBank/DDBJ databases">
        <title>Genomic Encyclopedia of Type Strains, Phase IV (KMG-V): Genome sequencing to study the core and pangenomes of soil and plant-associated prokaryotes.</title>
        <authorList>
            <person name="Whitman W."/>
        </authorList>
    </citation>
    <scope>NUCLEOTIDE SEQUENCE [LARGE SCALE GENOMIC DNA]</scope>
    <source>
        <strain evidence="4 5">34/80</strain>
    </source>
</reference>
<dbReference type="InterPro" id="IPR050272">
    <property type="entry name" value="Isochorismatase-like_hydrls"/>
</dbReference>
<dbReference type="PROSITE" id="PS51318">
    <property type="entry name" value="TAT"/>
    <property type="match status" value="1"/>
</dbReference>
<dbReference type="Gene3D" id="3.40.50.850">
    <property type="entry name" value="Isochorismatase-like"/>
    <property type="match status" value="1"/>
</dbReference>
<feature type="signal peptide" evidence="2">
    <location>
        <begin position="1"/>
        <end position="31"/>
    </location>
</feature>
<proteinExistence type="predicted"/>
<comment type="caution">
    <text evidence="4">The sequence shown here is derived from an EMBL/GenBank/DDBJ whole genome shotgun (WGS) entry which is preliminary data.</text>
</comment>
<dbReference type="EMBL" id="JACIFZ010000010">
    <property type="protein sequence ID" value="MBB4225065.1"/>
    <property type="molecule type" value="Genomic_DNA"/>
</dbReference>
<accession>A0A840FXZ0</accession>